<proteinExistence type="predicted"/>
<evidence type="ECO:0000259" key="1">
    <source>
        <dbReference type="Pfam" id="PF25597"/>
    </source>
</evidence>
<dbReference type="InterPro" id="IPR057670">
    <property type="entry name" value="SH3_retrovirus"/>
</dbReference>
<dbReference type="AlphaFoldDB" id="A0A6L2JMQ9"/>
<dbReference type="Pfam" id="PF25597">
    <property type="entry name" value="SH3_retrovirus"/>
    <property type="match status" value="1"/>
</dbReference>
<feature type="domain" description="Retroviral polymerase SH3-like" evidence="1">
    <location>
        <begin position="2"/>
        <end position="42"/>
    </location>
</feature>
<evidence type="ECO:0000313" key="2">
    <source>
        <dbReference type="EMBL" id="GEU38341.1"/>
    </source>
</evidence>
<gene>
    <name evidence="2" type="ORF">Tci_010319</name>
</gene>
<dbReference type="EMBL" id="BKCJ010001040">
    <property type="protein sequence ID" value="GEU38341.1"/>
    <property type="molecule type" value="Genomic_DNA"/>
</dbReference>
<name>A0A6L2JMQ9_TANCI</name>
<comment type="caution">
    <text evidence="2">The sequence shown here is derived from an EMBL/GenBank/DDBJ whole genome shotgun (WGS) entry which is preliminary data.</text>
</comment>
<organism evidence="2">
    <name type="scientific">Tanacetum cinerariifolium</name>
    <name type="common">Dalmatian daisy</name>
    <name type="synonym">Chrysanthemum cinerariifolium</name>
    <dbReference type="NCBI Taxonomy" id="118510"/>
    <lineage>
        <taxon>Eukaryota</taxon>
        <taxon>Viridiplantae</taxon>
        <taxon>Streptophyta</taxon>
        <taxon>Embryophyta</taxon>
        <taxon>Tracheophyta</taxon>
        <taxon>Spermatophyta</taxon>
        <taxon>Magnoliopsida</taxon>
        <taxon>eudicotyledons</taxon>
        <taxon>Gunneridae</taxon>
        <taxon>Pentapetalae</taxon>
        <taxon>asterids</taxon>
        <taxon>campanulids</taxon>
        <taxon>Asterales</taxon>
        <taxon>Asteraceae</taxon>
        <taxon>Asteroideae</taxon>
        <taxon>Anthemideae</taxon>
        <taxon>Anthemidinae</taxon>
        <taxon>Tanacetum</taxon>
    </lineage>
</organism>
<sequence length="132" mass="15266">MKPKADIEVFIGYSESKRGFRIYNQRTKKIMETIHVEFNELTAMASEHDCLEPELQRFNNINSSGEPMNTSSKEDWDNLFDPMFEEYFGKKSSDTPINFSAQLTQLHEDLPSASLINIEDHEAPPIKTTFDE</sequence>
<accession>A0A6L2JMQ9</accession>
<reference evidence="2" key="1">
    <citation type="journal article" date="2019" name="Sci. Rep.">
        <title>Draft genome of Tanacetum cinerariifolium, the natural source of mosquito coil.</title>
        <authorList>
            <person name="Yamashiro T."/>
            <person name="Shiraishi A."/>
            <person name="Satake H."/>
            <person name="Nakayama K."/>
        </authorList>
    </citation>
    <scope>NUCLEOTIDE SEQUENCE</scope>
</reference>
<protein>
    <recommendedName>
        <fullName evidence="1">Retroviral polymerase SH3-like domain-containing protein</fullName>
    </recommendedName>
</protein>